<accession>E6SD56</accession>
<protein>
    <submittedName>
        <fullName evidence="2">Uncharacterized protein</fullName>
    </submittedName>
</protein>
<feature type="signal peptide" evidence="1">
    <location>
        <begin position="1"/>
        <end position="19"/>
    </location>
</feature>
<dbReference type="RefSeq" id="WP_013493986.1">
    <property type="nucleotide sequence ID" value="NC_014830.1"/>
</dbReference>
<keyword evidence="3" id="KW-1185">Reference proteome</keyword>
<evidence type="ECO:0000313" key="2">
    <source>
        <dbReference type="EMBL" id="ADU49674.1"/>
    </source>
</evidence>
<reference evidence="2 3" key="1">
    <citation type="journal article" date="2010" name="Stand. Genomic Sci.">
        <title>Complete genome sequence of Intrasporangium calvum type strain (7 KIP).</title>
        <authorList>
            <person name="Del Rio T.G."/>
            <person name="Chertkov O."/>
            <person name="Yasawong M."/>
            <person name="Lucas S."/>
            <person name="Deshpande S."/>
            <person name="Cheng J.F."/>
            <person name="Detter C."/>
            <person name="Tapia R."/>
            <person name="Han C."/>
            <person name="Goodwin L."/>
            <person name="Pitluck S."/>
            <person name="Liolios K."/>
            <person name="Ivanova N."/>
            <person name="Mavromatis K."/>
            <person name="Pati A."/>
            <person name="Chen A."/>
            <person name="Palaniappan K."/>
            <person name="Land M."/>
            <person name="Hauser L."/>
            <person name="Chang Y.J."/>
            <person name="Jeffries C.D."/>
            <person name="Rohde M."/>
            <person name="Pukall R."/>
            <person name="Sikorski J."/>
            <person name="Goker M."/>
            <person name="Woyke T."/>
            <person name="Bristow J."/>
            <person name="Eisen J.A."/>
            <person name="Markowitz V."/>
            <person name="Hugenholtz P."/>
            <person name="Kyrpides N.C."/>
            <person name="Klenk H.P."/>
            <person name="Lapidus A."/>
        </authorList>
    </citation>
    <scope>NUCLEOTIDE SEQUENCE [LARGE SCALE GENOMIC DNA]</scope>
    <source>
        <strain evidence="3">ATCC 23552 / DSM 43043 / JCM 3097 / NBRC 12989 / 7 KIP</strain>
    </source>
</reference>
<sequence length="670" mass="69522">MRLASRLLAALLVIGSLVAGPLAAEPAGAGEPTDPLVVVLPPESVVPATATPVVHGPFDMVVEVSGAGSEDVVLIPQLPSWWISSPQATPKTIPGGSCLVTCRVSWRIDPAAQTAPWYAGVAGLGVIATMGDRSIQTYGAAADYRPLVQPTWVTQLSGDATDNTVANSSGVFDTGGEVGFAGISGRGGGERIQVSAIPYGSDLSAPRLAPVDASWGPDTDEWGYSTGRARIDTSGLPEGVYRVVAQAHDGAGHWSFATPSDLIVVHSPLVTLDMSGPTVVATGRETTATVTVRGLRSPQTRPGTVRLTVGGVEHVVPADTSDWYVPAGPNQPASRPLPVPTKGLPVGRTVVDVEVRDVNGAVLGTASTSFEIVDFKETVSIPRFVVGTSSSVRLRATAPTGTTLLQCHVRLLPPLLSSPFWNLCPGPNATSVDALRLIVPSNAGTGLLELDILGHDGVLGPQRNFPVTVYAKRTASLAAPGRATWGTTQTAKVTVLDEKTIGVRSAAGSGLTVTLQLKKAGTSTWATIATGTTGSAGTAAIRYSHKATGRLRALVKGAVPGTTVRTPERSTTSVARVSWSSLPTSARAGSLVTAAVYARPYVQGAVVRFQARKVGTSTWRTYATGNVASTSYAKTSARLWSKGTWEVRIQRVGTTLQATGYSAVRRISIT</sequence>
<keyword evidence="1" id="KW-0732">Signal</keyword>
<feature type="chain" id="PRO_5039394115" evidence="1">
    <location>
        <begin position="20"/>
        <end position="670"/>
    </location>
</feature>
<evidence type="ECO:0000256" key="1">
    <source>
        <dbReference type="SAM" id="SignalP"/>
    </source>
</evidence>
<organism evidence="2 3">
    <name type="scientific">Intrasporangium calvum (strain ATCC 23552 / DSM 43043 / JCM 3097 / NBRC 12989 / NCIMB 10167 / NRRL B-3866 / 7 KIP)</name>
    <dbReference type="NCBI Taxonomy" id="710696"/>
    <lineage>
        <taxon>Bacteria</taxon>
        <taxon>Bacillati</taxon>
        <taxon>Actinomycetota</taxon>
        <taxon>Actinomycetes</taxon>
        <taxon>Micrococcales</taxon>
        <taxon>Intrasporangiaceae</taxon>
        <taxon>Intrasporangium</taxon>
    </lineage>
</organism>
<dbReference type="OrthoDB" id="3447380at2"/>
<dbReference type="AlphaFoldDB" id="E6SD56"/>
<dbReference type="HOGENOM" id="CLU_409797_0_0_11"/>
<evidence type="ECO:0000313" key="3">
    <source>
        <dbReference type="Proteomes" id="UP000008914"/>
    </source>
</evidence>
<dbReference type="STRING" id="710696.Intca_3190"/>
<dbReference type="eggNOG" id="ENOG5030KX2">
    <property type="taxonomic scope" value="Bacteria"/>
</dbReference>
<gene>
    <name evidence="2" type="ordered locus">Intca_3190</name>
</gene>
<dbReference type="KEGG" id="ica:Intca_3190"/>
<dbReference type="Proteomes" id="UP000008914">
    <property type="component" value="Chromosome"/>
</dbReference>
<name>E6SD56_INTC7</name>
<proteinExistence type="predicted"/>
<dbReference type="EMBL" id="CP002343">
    <property type="protein sequence ID" value="ADU49674.1"/>
    <property type="molecule type" value="Genomic_DNA"/>
</dbReference>